<keyword evidence="1" id="KW-1133">Transmembrane helix</keyword>
<dbReference type="Gene3D" id="3.40.50.300">
    <property type="entry name" value="P-loop containing nucleotide triphosphate hydrolases"/>
    <property type="match status" value="1"/>
</dbReference>
<sequence>MRSSVNGGDDAADGSAASASYWWRSLEEAMKGQGASAQVRVVREMERLAAAGNDSLDDLRHKLLTYKAGDLWFPTGGITKQEMDIPPVITILLLGLAAAGKSSLVDLMYSVIGRAGFVPFTSPAEKDGRTLCLEEHNVLRSMRNGFCVFDSRGLDYDRMPDGLEEVAGWMENGIRHRQPCRGAEDSPAAAAASSAAKRFTWRRVNCTIVVADLYDLHQSLLSGNSAPLEATGALFHYHPLKINSSEGPILVLTHGDKLSPEERVEARVKVCGYLGVSETSGVYDTSCLNEYGAAVDEMDPTTSYAVAEAVFRALVVGDRSHRPKTRIKDWPWLALCWLMSAMAAFFAFLSSCCSQLGKVNRDYKYGKQS</sequence>
<dbReference type="InterPro" id="IPR027417">
    <property type="entry name" value="P-loop_NTPase"/>
</dbReference>
<dbReference type="EMBL" id="CP136890">
    <property type="protein sequence ID" value="WOK94695.1"/>
    <property type="molecule type" value="Genomic_DNA"/>
</dbReference>
<organism evidence="2 3">
    <name type="scientific">Canna indica</name>
    <name type="common">Indian-shot</name>
    <dbReference type="NCBI Taxonomy" id="4628"/>
    <lineage>
        <taxon>Eukaryota</taxon>
        <taxon>Viridiplantae</taxon>
        <taxon>Streptophyta</taxon>
        <taxon>Embryophyta</taxon>
        <taxon>Tracheophyta</taxon>
        <taxon>Spermatophyta</taxon>
        <taxon>Magnoliopsida</taxon>
        <taxon>Liliopsida</taxon>
        <taxon>Zingiberales</taxon>
        <taxon>Cannaceae</taxon>
        <taxon>Canna</taxon>
    </lineage>
</organism>
<evidence type="ECO:0000313" key="3">
    <source>
        <dbReference type="Proteomes" id="UP001327560"/>
    </source>
</evidence>
<gene>
    <name evidence="2" type="ORF">Cni_G03400</name>
</gene>
<dbReference type="Proteomes" id="UP001327560">
    <property type="component" value="Chromosome 1"/>
</dbReference>
<accession>A0AAQ3Q170</accession>
<keyword evidence="3" id="KW-1185">Reference proteome</keyword>
<dbReference type="PANTHER" id="PTHR14241:SF24">
    <property type="entry name" value="G DOMAIN-CONTAINING PROTEIN"/>
    <property type="match status" value="1"/>
</dbReference>
<protein>
    <recommendedName>
        <fullName evidence="4">P-loop containing nucleoside triphosphate hydrolase superfamily protein</fullName>
    </recommendedName>
</protein>
<evidence type="ECO:0008006" key="4">
    <source>
        <dbReference type="Google" id="ProtNLM"/>
    </source>
</evidence>
<name>A0AAQ3Q170_9LILI</name>
<reference evidence="2 3" key="1">
    <citation type="submission" date="2023-10" db="EMBL/GenBank/DDBJ databases">
        <title>Chromosome-scale genome assembly provides insights into flower coloration mechanisms of Canna indica.</title>
        <authorList>
            <person name="Li C."/>
        </authorList>
    </citation>
    <scope>NUCLEOTIDE SEQUENCE [LARGE SCALE GENOMIC DNA]</scope>
    <source>
        <tissue evidence="2">Flower</tissue>
    </source>
</reference>
<dbReference type="SUPFAM" id="SSF52540">
    <property type="entry name" value="P-loop containing nucleoside triphosphate hydrolases"/>
    <property type="match status" value="1"/>
</dbReference>
<dbReference type="PANTHER" id="PTHR14241">
    <property type="entry name" value="INTERFERON-INDUCED PROTEIN 44"/>
    <property type="match status" value="1"/>
</dbReference>
<evidence type="ECO:0000313" key="2">
    <source>
        <dbReference type="EMBL" id="WOK94695.1"/>
    </source>
</evidence>
<keyword evidence="1" id="KW-0812">Transmembrane</keyword>
<proteinExistence type="predicted"/>
<keyword evidence="1" id="KW-0472">Membrane</keyword>
<dbReference type="AlphaFoldDB" id="A0AAQ3Q170"/>
<feature type="transmembrane region" description="Helical" evidence="1">
    <location>
        <begin position="330"/>
        <end position="349"/>
    </location>
</feature>
<evidence type="ECO:0000256" key="1">
    <source>
        <dbReference type="SAM" id="Phobius"/>
    </source>
</evidence>